<dbReference type="EMBL" id="JAACXV010000034">
    <property type="protein sequence ID" value="KAF7286235.1"/>
    <property type="molecule type" value="Genomic_DNA"/>
</dbReference>
<organism evidence="1 2">
    <name type="scientific">Rhynchophorus ferrugineus</name>
    <name type="common">Red palm weevil</name>
    <name type="synonym">Curculio ferrugineus</name>
    <dbReference type="NCBI Taxonomy" id="354439"/>
    <lineage>
        <taxon>Eukaryota</taxon>
        <taxon>Metazoa</taxon>
        <taxon>Ecdysozoa</taxon>
        <taxon>Arthropoda</taxon>
        <taxon>Hexapoda</taxon>
        <taxon>Insecta</taxon>
        <taxon>Pterygota</taxon>
        <taxon>Neoptera</taxon>
        <taxon>Endopterygota</taxon>
        <taxon>Coleoptera</taxon>
        <taxon>Polyphaga</taxon>
        <taxon>Cucujiformia</taxon>
        <taxon>Curculionidae</taxon>
        <taxon>Dryophthorinae</taxon>
        <taxon>Rhynchophorus</taxon>
    </lineage>
</organism>
<evidence type="ECO:0000313" key="2">
    <source>
        <dbReference type="Proteomes" id="UP000625711"/>
    </source>
</evidence>
<evidence type="ECO:0000313" key="1">
    <source>
        <dbReference type="EMBL" id="KAF7286235.1"/>
    </source>
</evidence>
<gene>
    <name evidence="1" type="ORF">GWI33_006921</name>
</gene>
<dbReference type="AlphaFoldDB" id="A0A834ITT4"/>
<protein>
    <submittedName>
        <fullName evidence="1">Uncharacterized protein</fullName>
    </submittedName>
</protein>
<keyword evidence="2" id="KW-1185">Reference proteome</keyword>
<accession>A0A834ITT4</accession>
<reference evidence="1" key="1">
    <citation type="submission" date="2020-08" db="EMBL/GenBank/DDBJ databases">
        <title>Genome sequencing and assembly of the red palm weevil Rhynchophorus ferrugineus.</title>
        <authorList>
            <person name="Dias G.B."/>
            <person name="Bergman C.M."/>
            <person name="Manee M."/>
        </authorList>
    </citation>
    <scope>NUCLEOTIDE SEQUENCE</scope>
    <source>
        <strain evidence="1">AA-2017</strain>
        <tissue evidence="1">Whole larva</tissue>
    </source>
</reference>
<sequence length="77" mass="9096">MRCDARTFSMRNQFYNCFRWPRANYRQTCDAADSSTKQTVRFGYVRNGNINSALLRAGVEFPFSIWRCLNWKEASIT</sequence>
<proteinExistence type="predicted"/>
<comment type="caution">
    <text evidence="1">The sequence shown here is derived from an EMBL/GenBank/DDBJ whole genome shotgun (WGS) entry which is preliminary data.</text>
</comment>
<dbReference type="Proteomes" id="UP000625711">
    <property type="component" value="Unassembled WGS sequence"/>
</dbReference>
<name>A0A834ITT4_RHYFE</name>